<dbReference type="PANTHER" id="PTHR37724">
    <property type="entry name" value="OS02G0564300 PROTEIN"/>
    <property type="match status" value="1"/>
</dbReference>
<feature type="compositionally biased region" description="Basic and acidic residues" evidence="1">
    <location>
        <begin position="695"/>
        <end position="706"/>
    </location>
</feature>
<feature type="compositionally biased region" description="Low complexity" evidence="1">
    <location>
        <begin position="247"/>
        <end position="266"/>
    </location>
</feature>
<reference evidence="2" key="2">
    <citation type="submission" date="2015-06" db="UniProtKB">
        <authorList>
            <consortium name="EnsemblPlants"/>
        </authorList>
    </citation>
    <scope>IDENTIFICATION</scope>
</reference>
<feature type="region of interest" description="Disordered" evidence="1">
    <location>
        <begin position="245"/>
        <end position="584"/>
    </location>
</feature>
<feature type="compositionally biased region" description="Polar residues" evidence="1">
    <location>
        <begin position="334"/>
        <end position="343"/>
    </location>
</feature>
<dbReference type="OMA" id="WKPRRMN"/>
<evidence type="ECO:0000256" key="1">
    <source>
        <dbReference type="SAM" id="MobiDB-lite"/>
    </source>
</evidence>
<evidence type="ECO:0000313" key="2">
    <source>
        <dbReference type="EnsemblPlants" id="ORUFI02G21920.1"/>
    </source>
</evidence>
<dbReference type="Proteomes" id="UP000008022">
    <property type="component" value="Unassembled WGS sequence"/>
</dbReference>
<feature type="compositionally biased region" description="Basic residues" evidence="1">
    <location>
        <begin position="344"/>
        <end position="354"/>
    </location>
</feature>
<dbReference type="STRING" id="4529.A0A0E0NGI5"/>
<proteinExistence type="predicted"/>
<feature type="compositionally biased region" description="Basic and acidic residues" evidence="1">
    <location>
        <begin position="614"/>
        <end position="624"/>
    </location>
</feature>
<keyword evidence="3" id="KW-1185">Reference proteome</keyword>
<dbReference type="Gramene" id="ORUFI02G21920.1">
    <property type="protein sequence ID" value="ORUFI02G21920.1"/>
    <property type="gene ID" value="ORUFI02G21920"/>
</dbReference>
<dbReference type="HOGENOM" id="CLU_032260_0_0_1"/>
<feature type="compositionally biased region" description="Basic and acidic residues" evidence="1">
    <location>
        <begin position="277"/>
        <end position="295"/>
    </location>
</feature>
<dbReference type="eggNOG" id="KOG0342">
    <property type="taxonomic scope" value="Eukaryota"/>
</dbReference>
<feature type="region of interest" description="Disordered" evidence="1">
    <location>
        <begin position="590"/>
        <end position="609"/>
    </location>
</feature>
<feature type="compositionally biased region" description="Basic and acidic residues" evidence="1">
    <location>
        <begin position="378"/>
        <end position="388"/>
    </location>
</feature>
<feature type="compositionally biased region" description="Basic and acidic residues" evidence="1">
    <location>
        <begin position="446"/>
        <end position="457"/>
    </location>
</feature>
<reference evidence="3" key="1">
    <citation type="submission" date="2013-06" db="EMBL/GenBank/DDBJ databases">
        <authorList>
            <person name="Zhao Q."/>
        </authorList>
    </citation>
    <scope>NUCLEOTIDE SEQUENCE</scope>
    <source>
        <strain evidence="3">cv. W1943</strain>
    </source>
</reference>
<dbReference type="AlphaFoldDB" id="A0A0E0NGI5"/>
<sequence length="706" mass="79020">MPLLAAAAAAAPPLSSFHSLSLSSRGLRVPSPCEARPRAPLRRGDLAIRMGGGPRTFPGGVSKWQWKRMQARKAKQLLKARLARERQLYEMRKRAELRDAAAHLERPWDPDASDSAAAAAAPNLLSVAADDQMKALADRFHRPGGVDLWNDRDGPRVFAAPDTGRASARFFPKGSVHSIQPYGLVNGGPESTLAARGNPADAMDRSHRHRLQGVRENAAKKEMRGVGGYREPAVEYIERGGVWEPVSNLDRGGDNNSSDSGWNDDNVISDLEDIADVDFRPEQRAMDGRDRREGGVARWEATTSMAVGSDNIRDQRGNGFSLEPEGTSEYHLGQSWQDRNSGSRGKRPAGRRKAMNTDGSSAIGKDRMVDGSSFSDSEVTRDGFEPKWRSTTRGRTTNDVRRWNPPNEGGRNVPRKGWTDDEFGSNSDSGMDAKLMPKWKAQNRLNRSENGRDRPEPKYMANTNNGERTGRYMRGSDGDGRRDRFVNRFASDLEEPKWKPRRKRGAGNDGDGRRDRFVNRFASDLEEPKWKPRRKSGAGNDGDGRRDRFVNRFASDLEEPKWKPRRKRGAGNDGDGRRDRFVNRFASDLEEPKWKPGRKSGARMNIGNREYIDDMNGRFKRGSDGDGMNGRFRRGSDGDGMNGRFRRGSNEAARLLDAMDSNREVGSEEGSYRMSRNGGQRRGDGYSLRPTSELHNSRRPRESNEM</sequence>
<feature type="region of interest" description="Disordered" evidence="1">
    <location>
        <begin position="614"/>
        <end position="706"/>
    </location>
</feature>
<accession>A0A0E0NGI5</accession>
<protein>
    <submittedName>
        <fullName evidence="2">Uncharacterized protein</fullName>
    </submittedName>
</protein>
<evidence type="ECO:0000313" key="3">
    <source>
        <dbReference type="Proteomes" id="UP000008022"/>
    </source>
</evidence>
<dbReference type="EnsemblPlants" id="ORUFI02G21920.1">
    <property type="protein sequence ID" value="ORUFI02G21920.1"/>
    <property type="gene ID" value="ORUFI02G21920"/>
</dbReference>
<dbReference type="PANTHER" id="PTHR37724:SF1">
    <property type="entry name" value="OS02G0564300 PROTEIN"/>
    <property type="match status" value="1"/>
</dbReference>
<organism evidence="2 3">
    <name type="scientific">Oryza rufipogon</name>
    <name type="common">Brownbeard rice</name>
    <name type="synonym">Asian wild rice</name>
    <dbReference type="NCBI Taxonomy" id="4529"/>
    <lineage>
        <taxon>Eukaryota</taxon>
        <taxon>Viridiplantae</taxon>
        <taxon>Streptophyta</taxon>
        <taxon>Embryophyta</taxon>
        <taxon>Tracheophyta</taxon>
        <taxon>Spermatophyta</taxon>
        <taxon>Magnoliopsida</taxon>
        <taxon>Liliopsida</taxon>
        <taxon>Poales</taxon>
        <taxon>Poaceae</taxon>
        <taxon>BOP clade</taxon>
        <taxon>Oryzoideae</taxon>
        <taxon>Oryzeae</taxon>
        <taxon>Oryzinae</taxon>
        <taxon>Oryza</taxon>
    </lineage>
</organism>
<feature type="compositionally biased region" description="Basic and acidic residues" evidence="1">
    <location>
        <begin position="468"/>
        <end position="486"/>
    </location>
</feature>
<name>A0A0E0NGI5_ORYRU</name>